<evidence type="ECO:0000256" key="10">
    <source>
        <dbReference type="SAM" id="Phobius"/>
    </source>
</evidence>
<dbReference type="InterPro" id="IPR027470">
    <property type="entry name" value="Cation_efflux_CTD"/>
</dbReference>
<feature type="region of interest" description="Disordered" evidence="9">
    <location>
        <begin position="727"/>
        <end position="776"/>
    </location>
</feature>
<feature type="domain" description="Cation efflux protein cytoplasmic" evidence="12">
    <location>
        <begin position="333"/>
        <end position="410"/>
    </location>
</feature>
<dbReference type="GO" id="GO:0098771">
    <property type="term" value="P:inorganic ion homeostasis"/>
    <property type="evidence" value="ECO:0007669"/>
    <property type="project" value="UniProtKB-ARBA"/>
</dbReference>
<dbReference type="EMBL" id="JAAAJB010000174">
    <property type="protein sequence ID" value="KAG0262893.1"/>
    <property type="molecule type" value="Genomic_DNA"/>
</dbReference>
<dbReference type="InterPro" id="IPR050681">
    <property type="entry name" value="CDF/SLC30A"/>
</dbReference>
<evidence type="ECO:0000256" key="6">
    <source>
        <dbReference type="ARBA" id="ARBA00022989"/>
    </source>
</evidence>
<keyword evidence="8 10" id="KW-0472">Membrane</keyword>
<dbReference type="Pfam" id="PF01545">
    <property type="entry name" value="Cation_efflux"/>
    <property type="match status" value="1"/>
</dbReference>
<evidence type="ECO:0000256" key="1">
    <source>
        <dbReference type="ARBA" id="ARBA00004141"/>
    </source>
</evidence>
<feature type="compositionally biased region" description="Polar residues" evidence="9">
    <location>
        <begin position="743"/>
        <end position="753"/>
    </location>
</feature>
<dbReference type="SUPFAM" id="SSF161111">
    <property type="entry name" value="Cation efflux protein transmembrane domain-like"/>
    <property type="match status" value="1"/>
</dbReference>
<keyword evidence="14" id="KW-1185">Reference proteome</keyword>
<protein>
    <submittedName>
        <fullName evidence="13">Uncharacterized protein</fullName>
    </submittedName>
</protein>
<dbReference type="GO" id="GO:0005886">
    <property type="term" value="C:plasma membrane"/>
    <property type="evidence" value="ECO:0007669"/>
    <property type="project" value="TreeGrafter"/>
</dbReference>
<keyword evidence="5" id="KW-0862">Zinc</keyword>
<evidence type="ECO:0000256" key="9">
    <source>
        <dbReference type="SAM" id="MobiDB-lite"/>
    </source>
</evidence>
<evidence type="ECO:0000256" key="3">
    <source>
        <dbReference type="ARBA" id="ARBA00022448"/>
    </source>
</evidence>
<feature type="compositionally biased region" description="Low complexity" evidence="9">
    <location>
        <begin position="435"/>
        <end position="444"/>
    </location>
</feature>
<comment type="subcellular location">
    <subcellularLocation>
        <location evidence="1">Membrane</location>
        <topology evidence="1">Multi-pass membrane protein</topology>
    </subcellularLocation>
</comment>
<dbReference type="NCBIfam" id="TIGR01297">
    <property type="entry name" value="CDF"/>
    <property type="match status" value="1"/>
</dbReference>
<feature type="region of interest" description="Disordered" evidence="9">
    <location>
        <begin position="578"/>
        <end position="610"/>
    </location>
</feature>
<feature type="domain" description="Cation efflux protein transmembrane" evidence="11">
    <location>
        <begin position="164"/>
        <end position="329"/>
    </location>
</feature>
<feature type="compositionally biased region" description="Acidic residues" evidence="9">
    <location>
        <begin position="764"/>
        <end position="776"/>
    </location>
</feature>
<dbReference type="Gene3D" id="1.20.1510.10">
    <property type="entry name" value="Cation efflux protein transmembrane domain"/>
    <property type="match status" value="2"/>
</dbReference>
<name>A0A9P6U7U6_9FUNG</name>
<dbReference type="GO" id="GO:0005385">
    <property type="term" value="F:zinc ion transmembrane transporter activity"/>
    <property type="evidence" value="ECO:0007669"/>
    <property type="project" value="TreeGrafter"/>
</dbReference>
<reference evidence="13" key="1">
    <citation type="journal article" date="2020" name="Fungal Divers.">
        <title>Resolving the Mortierellaceae phylogeny through synthesis of multi-gene phylogenetics and phylogenomics.</title>
        <authorList>
            <person name="Vandepol N."/>
            <person name="Liber J."/>
            <person name="Desiro A."/>
            <person name="Na H."/>
            <person name="Kennedy M."/>
            <person name="Barry K."/>
            <person name="Grigoriev I.V."/>
            <person name="Miller A.N."/>
            <person name="O'Donnell K."/>
            <person name="Stajich J.E."/>
            <person name="Bonito G."/>
        </authorList>
    </citation>
    <scope>NUCLEOTIDE SEQUENCE</scope>
    <source>
        <strain evidence="13">BC1065</strain>
    </source>
</reference>
<dbReference type="AlphaFoldDB" id="A0A9P6U7U6"/>
<feature type="compositionally biased region" description="Pro residues" evidence="9">
    <location>
        <begin position="588"/>
        <end position="603"/>
    </location>
</feature>
<proteinExistence type="inferred from homology"/>
<keyword evidence="5" id="KW-0864">Zinc transport</keyword>
<dbReference type="InterPro" id="IPR058533">
    <property type="entry name" value="Cation_efflux_TM"/>
</dbReference>
<evidence type="ECO:0000256" key="4">
    <source>
        <dbReference type="ARBA" id="ARBA00022692"/>
    </source>
</evidence>
<feature type="compositionally biased region" description="Low complexity" evidence="9">
    <location>
        <begin position="728"/>
        <end position="742"/>
    </location>
</feature>
<evidence type="ECO:0000256" key="2">
    <source>
        <dbReference type="ARBA" id="ARBA00008873"/>
    </source>
</evidence>
<evidence type="ECO:0000313" key="14">
    <source>
        <dbReference type="Proteomes" id="UP000807716"/>
    </source>
</evidence>
<sequence>MFTRQGPLDDDEPLLLPLVSQPCMKDATHLEDPNMSIGSNTSTGCASSTSTVVASSSSSTPLKGGDGFGLDLGVNDVAVSTSPKAEAGDQNERRPSIALSICSSAHSDEDDVPTPEAIREAARDKRRLKLAIALCTTFFCVELAGGILADSLALLSDSFHLLTVLGALFSIFLIWGLTLLLIIEAFDRIRHPIDINGKTMSIVAGLGVFVNICHDRDGSCRADEHDMEPLAKFNAQGENEVMLHREDDDEEEEDGTPQVAHKHTNLNITAATLHVLGDLLSSIGVLISSLLITFFPAWTILDPICTFVFSILVILTTIGVFKRSVAILMERVPSHLSVEETREAIRTVPGVLEVKRIHLWALTLGQTALTARVYLQPDIQDTVRAAKVIRATRRLLRRQYGIRQSTIQFEMLEDMACQPSSKQLGQQCLKDEDPSNSTSSSSSSSHDHYHHHHQHHSAMQFSLVDTTRLDLDSYQRSLARLAAALARRGQPLSSASGSPDGGERKVFAVAKRKCVFYVSSPPPLEASTSSSSIAATATTTNTDETTYLLTFVSNGMLSSLPNYSIAVNAEDSAAASSSSSSLTCPSLRDPPPSSPPPPSPLSPTSPVFSLPHGHRPPRYLLRLPLDPLKSPIESRLSAKRLGAADVHLLDGILRRLCDATPGAFRLFYSDGLSGMEHGNAIVYDGQPLAKAETTTTTTITTTTTTTITTVGSSTAAAVESVVESLNVQQQQSQQPRYLQKRQSSTPATDSAAETSEKGTQGGGAEEDDDDRLLLGDEDGDNEFEIMLAGLDHHIDRAHGSIGAEDAHSFLWTPTLGL</sequence>
<dbReference type="InterPro" id="IPR027469">
    <property type="entry name" value="Cation_efflux_TMD_sf"/>
</dbReference>
<accession>A0A9P6U7U6</accession>
<feature type="compositionally biased region" description="Low complexity" evidence="9">
    <location>
        <begin position="578"/>
        <end position="587"/>
    </location>
</feature>
<evidence type="ECO:0000259" key="11">
    <source>
        <dbReference type="Pfam" id="PF01545"/>
    </source>
</evidence>
<evidence type="ECO:0000313" key="13">
    <source>
        <dbReference type="EMBL" id="KAG0262893.1"/>
    </source>
</evidence>
<keyword evidence="4 10" id="KW-0812">Transmembrane</keyword>
<dbReference type="InterPro" id="IPR002524">
    <property type="entry name" value="Cation_efflux"/>
</dbReference>
<dbReference type="Proteomes" id="UP000807716">
    <property type="component" value="Unassembled WGS sequence"/>
</dbReference>
<dbReference type="PANTHER" id="PTHR11562">
    <property type="entry name" value="CATION EFFLUX PROTEIN/ ZINC TRANSPORTER"/>
    <property type="match status" value="1"/>
</dbReference>
<feature type="transmembrane region" description="Helical" evidence="10">
    <location>
        <begin position="128"/>
        <end position="149"/>
    </location>
</feature>
<feature type="region of interest" description="Disordered" evidence="9">
    <location>
        <begin position="423"/>
        <end position="454"/>
    </location>
</feature>
<dbReference type="GO" id="GO:0030003">
    <property type="term" value="P:intracellular monoatomic cation homeostasis"/>
    <property type="evidence" value="ECO:0007669"/>
    <property type="project" value="UniProtKB-ARBA"/>
</dbReference>
<evidence type="ECO:0000256" key="7">
    <source>
        <dbReference type="ARBA" id="ARBA00023065"/>
    </source>
</evidence>
<keyword evidence="7" id="KW-0406">Ion transport</keyword>
<feature type="transmembrane region" description="Helical" evidence="10">
    <location>
        <begin position="271"/>
        <end position="294"/>
    </location>
</feature>
<evidence type="ECO:0000256" key="5">
    <source>
        <dbReference type="ARBA" id="ARBA00022906"/>
    </source>
</evidence>
<dbReference type="OrthoDB" id="9944568at2759"/>
<comment type="similarity">
    <text evidence="2">Belongs to the cation diffusion facilitator (CDF) transporter (TC 2.A.4) family. SLC30A subfamily.</text>
</comment>
<dbReference type="Pfam" id="PF16916">
    <property type="entry name" value="ZT_dimer"/>
    <property type="match status" value="1"/>
</dbReference>
<organism evidence="13 14">
    <name type="scientific">Actinomortierella ambigua</name>
    <dbReference type="NCBI Taxonomy" id="1343610"/>
    <lineage>
        <taxon>Eukaryota</taxon>
        <taxon>Fungi</taxon>
        <taxon>Fungi incertae sedis</taxon>
        <taxon>Mucoromycota</taxon>
        <taxon>Mortierellomycotina</taxon>
        <taxon>Mortierellomycetes</taxon>
        <taxon>Mortierellales</taxon>
        <taxon>Mortierellaceae</taxon>
        <taxon>Actinomortierella</taxon>
    </lineage>
</organism>
<gene>
    <name evidence="13" type="ORF">DFQ27_002051</name>
</gene>
<keyword evidence="3" id="KW-0813">Transport</keyword>
<feature type="transmembrane region" description="Helical" evidence="10">
    <location>
        <begin position="300"/>
        <end position="321"/>
    </location>
</feature>
<evidence type="ECO:0000259" key="12">
    <source>
        <dbReference type="Pfam" id="PF16916"/>
    </source>
</evidence>
<comment type="caution">
    <text evidence="13">The sequence shown here is derived from an EMBL/GenBank/DDBJ whole genome shotgun (WGS) entry which is preliminary data.</text>
</comment>
<evidence type="ECO:0000256" key="8">
    <source>
        <dbReference type="ARBA" id="ARBA00023136"/>
    </source>
</evidence>
<keyword evidence="6 10" id="KW-1133">Transmembrane helix</keyword>
<dbReference type="PANTHER" id="PTHR11562:SF17">
    <property type="entry name" value="RE54080P-RELATED"/>
    <property type="match status" value="1"/>
</dbReference>
<feature type="transmembrane region" description="Helical" evidence="10">
    <location>
        <begin position="161"/>
        <end position="183"/>
    </location>
</feature>